<protein>
    <submittedName>
        <fullName evidence="4">C-type lectin domain-containing protein</fullName>
    </submittedName>
</protein>
<dbReference type="WBParaSite" id="ECPE_0000633701-mRNA-1">
    <property type="protein sequence ID" value="ECPE_0000633701-mRNA-1"/>
    <property type="gene ID" value="ECPE_0000633701"/>
</dbReference>
<keyword evidence="3" id="KW-1185">Reference proteome</keyword>
<evidence type="ECO:0000256" key="1">
    <source>
        <dbReference type="SAM" id="Phobius"/>
    </source>
</evidence>
<name>A0A183AH89_9TREM</name>
<reference evidence="4" key="1">
    <citation type="submission" date="2016-06" db="UniProtKB">
        <authorList>
            <consortium name="WormBaseParasite"/>
        </authorList>
    </citation>
    <scope>IDENTIFICATION</scope>
</reference>
<dbReference type="Proteomes" id="UP000272942">
    <property type="component" value="Unassembled WGS sequence"/>
</dbReference>
<keyword evidence="1" id="KW-0472">Membrane</keyword>
<accession>A0A183AH89</accession>
<dbReference type="EMBL" id="UZAN01043318">
    <property type="protein sequence ID" value="VDP78062.1"/>
    <property type="molecule type" value="Genomic_DNA"/>
</dbReference>
<organism evidence="4">
    <name type="scientific">Echinostoma caproni</name>
    <dbReference type="NCBI Taxonomy" id="27848"/>
    <lineage>
        <taxon>Eukaryota</taxon>
        <taxon>Metazoa</taxon>
        <taxon>Spiralia</taxon>
        <taxon>Lophotrochozoa</taxon>
        <taxon>Platyhelminthes</taxon>
        <taxon>Trematoda</taxon>
        <taxon>Digenea</taxon>
        <taxon>Plagiorchiida</taxon>
        <taxon>Echinostomata</taxon>
        <taxon>Echinostomatoidea</taxon>
        <taxon>Echinostomatidae</taxon>
        <taxon>Echinostoma</taxon>
    </lineage>
</organism>
<dbReference type="AlphaFoldDB" id="A0A183AH89"/>
<sequence length="202" mass="23252">MMSYVVPFVILVIPIMFTIVSGIVCDKKRIKYHNHKEEYCDAHKFCFTMGEADGMMGLMAGICLGVKDDTRPKNRWINLNALMHKTDTQNENHWIFGDGDWVSINKQEKHRPKWDALMLPSAQDRVAFLNTKGFIERTRTRDKSFEFACHMFPWDREQATKVYLEKYRISGGEAGDTWSAVTDDSAGCVRHYPNMTAISCAL</sequence>
<evidence type="ECO:0000313" key="2">
    <source>
        <dbReference type="EMBL" id="VDP78062.1"/>
    </source>
</evidence>
<gene>
    <name evidence="2" type="ORF">ECPE_LOCUS6324</name>
</gene>
<keyword evidence="1" id="KW-1133">Transmembrane helix</keyword>
<proteinExistence type="predicted"/>
<feature type="transmembrane region" description="Helical" evidence="1">
    <location>
        <begin position="6"/>
        <end position="25"/>
    </location>
</feature>
<evidence type="ECO:0000313" key="3">
    <source>
        <dbReference type="Proteomes" id="UP000272942"/>
    </source>
</evidence>
<reference evidence="2 3" key="2">
    <citation type="submission" date="2018-11" db="EMBL/GenBank/DDBJ databases">
        <authorList>
            <consortium name="Pathogen Informatics"/>
        </authorList>
    </citation>
    <scope>NUCLEOTIDE SEQUENCE [LARGE SCALE GENOMIC DNA]</scope>
    <source>
        <strain evidence="2 3">Egypt</strain>
    </source>
</reference>
<evidence type="ECO:0000313" key="4">
    <source>
        <dbReference type="WBParaSite" id="ECPE_0000633701-mRNA-1"/>
    </source>
</evidence>
<keyword evidence="1" id="KW-0812">Transmembrane</keyword>